<reference evidence="4 5" key="1">
    <citation type="submission" date="2019-11" db="EMBL/GenBank/DDBJ databases">
        <authorList>
            <person name="Holert J."/>
        </authorList>
    </citation>
    <scope>NUCLEOTIDE SEQUENCE [LARGE SCALE GENOMIC DNA]</scope>
    <source>
        <strain evidence="4">BC8_1</strain>
    </source>
</reference>
<dbReference type="GO" id="GO:0005829">
    <property type="term" value="C:cytosol"/>
    <property type="evidence" value="ECO:0007669"/>
    <property type="project" value="TreeGrafter"/>
</dbReference>
<dbReference type="EC" id="1.14.14.3" evidence="4"/>
<protein>
    <submittedName>
        <fullName evidence="4">Alkanal monooxygenase alpha chain</fullName>
        <ecNumber evidence="4">1.14.14.3</ecNumber>
    </submittedName>
</protein>
<dbReference type="OrthoDB" id="7903015at2"/>
<gene>
    <name evidence="4" type="primary">luxA_1</name>
    <name evidence="4" type="ORF">AELLOGFF_00130</name>
</gene>
<evidence type="ECO:0000313" key="5">
    <source>
        <dbReference type="Proteomes" id="UP000430146"/>
    </source>
</evidence>
<proteinExistence type="predicted"/>
<dbReference type="Gene3D" id="3.20.20.30">
    <property type="entry name" value="Luciferase-like domain"/>
    <property type="match status" value="1"/>
</dbReference>
<dbReference type="Proteomes" id="UP000430146">
    <property type="component" value="Unassembled WGS sequence"/>
</dbReference>
<evidence type="ECO:0000313" key="4">
    <source>
        <dbReference type="EMBL" id="CAA0079324.1"/>
    </source>
</evidence>
<evidence type="ECO:0000256" key="1">
    <source>
        <dbReference type="ARBA" id="ARBA00023002"/>
    </source>
</evidence>
<evidence type="ECO:0000259" key="3">
    <source>
        <dbReference type="Pfam" id="PF00296"/>
    </source>
</evidence>
<dbReference type="EMBL" id="CACSIP010000001">
    <property type="protein sequence ID" value="CAA0079324.1"/>
    <property type="molecule type" value="Genomic_DNA"/>
</dbReference>
<sequence>MKFGVFILGDKPNHLTHRQVFDNVLEEVRWAEELGYDEVWLAEHHFSPYGTLADLPLVAAAIAAQTDRIRIGTACMVAPFHDPIQLAERIAMVDNLSGGRFDAGFGRGYQAHEFKGFGIPMDEATGRYQECLEIVDGLLTQESFSYEGKYWQLEDVTIHPRPVQKPIPLWGTVMKTPSSFEWLADKGFGAIIGNPYQVDPDLQGALDIYLETQARRGKTAETGNVWALLNAFCDNDDAFARSYPRESVELSIQTHRQYSNPFERGGEIPADYKAYSDWFDKHDKQSYEQVLNSHLTLMGDPDRIIDKMETVIGMGWRNIMLRMSRGGAMDREKVHESMKLFAKEVIPAATELAGAPA</sequence>
<dbReference type="SUPFAM" id="SSF51679">
    <property type="entry name" value="Bacterial luciferase-like"/>
    <property type="match status" value="1"/>
</dbReference>
<dbReference type="InterPro" id="IPR036661">
    <property type="entry name" value="Luciferase-like_sf"/>
</dbReference>
<organism evidence="4 5">
    <name type="scientific">Mycolicibacterium vanbaalenii</name>
    <name type="common">Mycobacterium vanbaalenii</name>
    <dbReference type="NCBI Taxonomy" id="110539"/>
    <lineage>
        <taxon>Bacteria</taxon>
        <taxon>Bacillati</taxon>
        <taxon>Actinomycetota</taxon>
        <taxon>Actinomycetes</taxon>
        <taxon>Mycobacteriales</taxon>
        <taxon>Mycobacteriaceae</taxon>
        <taxon>Mycolicibacterium</taxon>
    </lineage>
</organism>
<name>A0A5S9MRF3_MYCVN</name>
<keyword evidence="2 4" id="KW-0503">Monooxygenase</keyword>
<dbReference type="InterPro" id="IPR050766">
    <property type="entry name" value="Bact_Lucif_Oxidored"/>
</dbReference>
<dbReference type="RefSeq" id="WP_159228493.1">
    <property type="nucleotide sequence ID" value="NZ_CACSIP010000001.1"/>
</dbReference>
<dbReference type="Pfam" id="PF00296">
    <property type="entry name" value="Bac_luciferase"/>
    <property type="match status" value="1"/>
</dbReference>
<dbReference type="AlphaFoldDB" id="A0A5S9MRF3"/>
<dbReference type="PANTHER" id="PTHR30137:SF8">
    <property type="entry name" value="BLR5498 PROTEIN"/>
    <property type="match status" value="1"/>
</dbReference>
<keyword evidence="1 4" id="KW-0560">Oxidoreductase</keyword>
<accession>A0A5S9MRF3</accession>
<dbReference type="InterPro" id="IPR011251">
    <property type="entry name" value="Luciferase-like_dom"/>
</dbReference>
<evidence type="ECO:0000256" key="2">
    <source>
        <dbReference type="ARBA" id="ARBA00023033"/>
    </source>
</evidence>
<feature type="domain" description="Luciferase-like" evidence="3">
    <location>
        <begin position="1"/>
        <end position="315"/>
    </location>
</feature>
<dbReference type="GO" id="GO:0047646">
    <property type="term" value="F:alkanal monooxygenase (FMN-linked) activity"/>
    <property type="evidence" value="ECO:0007669"/>
    <property type="project" value="UniProtKB-EC"/>
</dbReference>
<keyword evidence="5" id="KW-1185">Reference proteome</keyword>
<dbReference type="PANTHER" id="PTHR30137">
    <property type="entry name" value="LUCIFERASE-LIKE MONOOXYGENASE"/>
    <property type="match status" value="1"/>
</dbReference>